<reference evidence="4 5" key="1">
    <citation type="submission" date="2020-02" db="EMBL/GenBank/DDBJ databases">
        <authorList>
            <person name="Li X.-J."/>
            <person name="Feng X.-M."/>
        </authorList>
    </citation>
    <scope>NUCLEOTIDE SEQUENCE [LARGE SCALE GENOMIC DNA]</scope>
    <source>
        <strain evidence="4 5">CGMCC 4.7225</strain>
    </source>
</reference>
<sequence length="131" mass="14325">MPIDQRAHGSREPHEILGVPRGAGPAQVTRAFRHKVLQGGHPDTGGDERTFRELARARDVLLSERPTIATSDPPPQQGPVPPDPPRGPMPTAPQRPTPGPRRGAGPFVFILLLYFLVLPVVARILMLLFVR</sequence>
<evidence type="ECO:0000259" key="3">
    <source>
        <dbReference type="PROSITE" id="PS50076"/>
    </source>
</evidence>
<dbReference type="EMBL" id="JAAGOB010000001">
    <property type="protein sequence ID" value="NED94053.1"/>
    <property type="molecule type" value="Genomic_DNA"/>
</dbReference>
<dbReference type="Gene3D" id="1.10.287.110">
    <property type="entry name" value="DnaJ domain"/>
    <property type="match status" value="1"/>
</dbReference>
<dbReference type="SUPFAM" id="SSF46565">
    <property type="entry name" value="Chaperone J-domain"/>
    <property type="match status" value="1"/>
</dbReference>
<evidence type="ECO:0000256" key="1">
    <source>
        <dbReference type="SAM" id="MobiDB-lite"/>
    </source>
</evidence>
<keyword evidence="2" id="KW-0812">Transmembrane</keyword>
<gene>
    <name evidence="4" type="ORF">G1H11_01880</name>
</gene>
<proteinExistence type="predicted"/>
<dbReference type="RefSeq" id="WP_163815461.1">
    <property type="nucleotide sequence ID" value="NZ_JAAGOB010000001.1"/>
</dbReference>
<accession>A0A6N9YGC7</accession>
<evidence type="ECO:0000313" key="5">
    <source>
        <dbReference type="Proteomes" id="UP000469185"/>
    </source>
</evidence>
<keyword evidence="2" id="KW-0472">Membrane</keyword>
<comment type="caution">
    <text evidence="4">The sequence shown here is derived from an EMBL/GenBank/DDBJ whole genome shotgun (WGS) entry which is preliminary data.</text>
</comment>
<feature type="compositionally biased region" description="Basic and acidic residues" evidence="1">
    <location>
        <begin position="1"/>
        <end position="15"/>
    </location>
</feature>
<dbReference type="CDD" id="cd06257">
    <property type="entry name" value="DnaJ"/>
    <property type="match status" value="1"/>
</dbReference>
<dbReference type="SMART" id="SM00271">
    <property type="entry name" value="DnaJ"/>
    <property type="match status" value="1"/>
</dbReference>
<name>A0A6N9YGC7_9ACTN</name>
<evidence type="ECO:0000256" key="2">
    <source>
        <dbReference type="SAM" id="Phobius"/>
    </source>
</evidence>
<dbReference type="AlphaFoldDB" id="A0A6N9YGC7"/>
<feature type="region of interest" description="Disordered" evidence="1">
    <location>
        <begin position="62"/>
        <end position="101"/>
    </location>
</feature>
<keyword evidence="5" id="KW-1185">Reference proteome</keyword>
<feature type="domain" description="J" evidence="3">
    <location>
        <begin position="12"/>
        <end position="66"/>
    </location>
</feature>
<dbReference type="PROSITE" id="PS50076">
    <property type="entry name" value="DNAJ_2"/>
    <property type="match status" value="1"/>
</dbReference>
<keyword evidence="2" id="KW-1133">Transmembrane helix</keyword>
<evidence type="ECO:0000313" key="4">
    <source>
        <dbReference type="EMBL" id="NED94053.1"/>
    </source>
</evidence>
<feature type="transmembrane region" description="Helical" evidence="2">
    <location>
        <begin position="107"/>
        <end position="130"/>
    </location>
</feature>
<dbReference type="Proteomes" id="UP000469185">
    <property type="component" value="Unassembled WGS sequence"/>
</dbReference>
<protein>
    <submittedName>
        <fullName evidence="4">J domain-containing protein</fullName>
    </submittedName>
</protein>
<feature type="compositionally biased region" description="Pro residues" evidence="1">
    <location>
        <begin position="72"/>
        <end position="99"/>
    </location>
</feature>
<dbReference type="InterPro" id="IPR036869">
    <property type="entry name" value="J_dom_sf"/>
</dbReference>
<organism evidence="4 5">
    <name type="scientific">Phytoactinopolyspora alkaliphila</name>
    <dbReference type="NCBI Taxonomy" id="1783498"/>
    <lineage>
        <taxon>Bacteria</taxon>
        <taxon>Bacillati</taxon>
        <taxon>Actinomycetota</taxon>
        <taxon>Actinomycetes</taxon>
        <taxon>Jiangellales</taxon>
        <taxon>Jiangellaceae</taxon>
        <taxon>Phytoactinopolyspora</taxon>
    </lineage>
</organism>
<dbReference type="InterPro" id="IPR001623">
    <property type="entry name" value="DnaJ_domain"/>
</dbReference>
<feature type="region of interest" description="Disordered" evidence="1">
    <location>
        <begin position="1"/>
        <end position="25"/>
    </location>
</feature>